<name>A0A4C1XU25_EUMVA</name>
<evidence type="ECO:0000313" key="2">
    <source>
        <dbReference type="Proteomes" id="UP000299102"/>
    </source>
</evidence>
<accession>A0A4C1XU25</accession>
<organism evidence="1 2">
    <name type="scientific">Eumeta variegata</name>
    <name type="common">Bagworm moth</name>
    <name type="synonym">Eumeta japonica</name>
    <dbReference type="NCBI Taxonomy" id="151549"/>
    <lineage>
        <taxon>Eukaryota</taxon>
        <taxon>Metazoa</taxon>
        <taxon>Ecdysozoa</taxon>
        <taxon>Arthropoda</taxon>
        <taxon>Hexapoda</taxon>
        <taxon>Insecta</taxon>
        <taxon>Pterygota</taxon>
        <taxon>Neoptera</taxon>
        <taxon>Endopterygota</taxon>
        <taxon>Lepidoptera</taxon>
        <taxon>Glossata</taxon>
        <taxon>Ditrysia</taxon>
        <taxon>Tineoidea</taxon>
        <taxon>Psychidae</taxon>
        <taxon>Oiketicinae</taxon>
        <taxon>Eumeta</taxon>
    </lineage>
</organism>
<evidence type="ECO:0000313" key="1">
    <source>
        <dbReference type="EMBL" id="GBP67486.1"/>
    </source>
</evidence>
<proteinExistence type="predicted"/>
<sequence length="114" mass="12613">MGKTRRSEFNDVQLRNSFAHVDVKHQFSGSEWLLTCPATAQLFHAYTQAHTYARGEIKKTAPTDKHIPQGANAVGSSSRILLANNLIDNRAPAARIALAFARIFSPLLGYLSYI</sequence>
<keyword evidence="2" id="KW-1185">Reference proteome</keyword>
<dbReference type="AlphaFoldDB" id="A0A4C1XU25"/>
<dbReference type="Proteomes" id="UP000299102">
    <property type="component" value="Unassembled WGS sequence"/>
</dbReference>
<comment type="caution">
    <text evidence="1">The sequence shown here is derived from an EMBL/GenBank/DDBJ whole genome shotgun (WGS) entry which is preliminary data.</text>
</comment>
<dbReference type="EMBL" id="BGZK01000985">
    <property type="protein sequence ID" value="GBP67486.1"/>
    <property type="molecule type" value="Genomic_DNA"/>
</dbReference>
<gene>
    <name evidence="1" type="ORF">EVAR_49852_1</name>
</gene>
<reference evidence="1 2" key="1">
    <citation type="journal article" date="2019" name="Commun. Biol.">
        <title>The bagworm genome reveals a unique fibroin gene that provides high tensile strength.</title>
        <authorList>
            <person name="Kono N."/>
            <person name="Nakamura H."/>
            <person name="Ohtoshi R."/>
            <person name="Tomita M."/>
            <person name="Numata K."/>
            <person name="Arakawa K."/>
        </authorList>
    </citation>
    <scope>NUCLEOTIDE SEQUENCE [LARGE SCALE GENOMIC DNA]</scope>
</reference>
<protein>
    <submittedName>
        <fullName evidence="1">Uncharacterized protein</fullName>
    </submittedName>
</protein>